<dbReference type="FunFam" id="3.60.40.10:FF:000291">
    <property type="entry name" value="Protein phosphatase 2C 50"/>
    <property type="match status" value="1"/>
</dbReference>
<comment type="similarity">
    <text evidence="9">Belongs to the PP2C family.</text>
</comment>
<accession>A0AAD3SDF6</accession>
<gene>
    <name evidence="12" type="ORF">Nepgr_010907</name>
</gene>
<feature type="region of interest" description="Disordered" evidence="10">
    <location>
        <begin position="165"/>
        <end position="192"/>
    </location>
</feature>
<dbReference type="PROSITE" id="PS01032">
    <property type="entry name" value="PPM_1"/>
    <property type="match status" value="1"/>
</dbReference>
<evidence type="ECO:0000256" key="8">
    <source>
        <dbReference type="ARBA" id="ARBA00023211"/>
    </source>
</evidence>
<reference evidence="12" key="1">
    <citation type="submission" date="2023-05" db="EMBL/GenBank/DDBJ databases">
        <title>Nepenthes gracilis genome sequencing.</title>
        <authorList>
            <person name="Fukushima K."/>
        </authorList>
    </citation>
    <scope>NUCLEOTIDE SEQUENCE</scope>
    <source>
        <strain evidence="12">SING2019-196</strain>
    </source>
</reference>
<sequence length="412" mass="45161">MSDNYRKDFCDEEEDTQGECRERRRRRIQMRRNTSALSAARMETAGWRRYRTSVEPPSSSPSSGEDADPSSSSASTGAALVAVASVSEEEQEVLPVFGTMSVAGRMREMEDRILVRTNLCRPEICGRRPVHFFAVYDGHGGAHVAELCRERLHVLLEEELMRVNATPEEDENCTGPTTSHTDQQEEEEEEEERWRRVLIKTFRTMDDVTLALSTCSCGFEGYHGGCRPMALALAGSTATVAILTPGHIIVANCGDSRAVLCRGGNAMPLSVDHKPDRPDELARIKDAGGRVIFVEGARVEGILAMSRAIGDKFLKTFVISEPEITFTKRDPEDECLIVASDGLWDVVSSQLACEVARGCLEDMSASERACMDTASAPPLTQSALAAALLTRLALGRKSTDNISVLAIDLKSR</sequence>
<keyword evidence="5 9" id="KW-0378">Hydrolase</keyword>
<keyword evidence="8" id="KW-0464">Manganese</keyword>
<proteinExistence type="inferred from homology"/>
<feature type="region of interest" description="Disordered" evidence="10">
    <location>
        <begin position="1"/>
        <end position="75"/>
    </location>
</feature>
<evidence type="ECO:0000313" key="13">
    <source>
        <dbReference type="Proteomes" id="UP001279734"/>
    </source>
</evidence>
<dbReference type="InterPro" id="IPR000222">
    <property type="entry name" value="PP2C_BS"/>
</dbReference>
<name>A0AAD3SDF6_NEPGR</name>
<dbReference type="Proteomes" id="UP001279734">
    <property type="component" value="Unassembled WGS sequence"/>
</dbReference>
<dbReference type="GO" id="GO:0046872">
    <property type="term" value="F:metal ion binding"/>
    <property type="evidence" value="ECO:0007669"/>
    <property type="project" value="UniProtKB-KW"/>
</dbReference>
<feature type="domain" description="PPM-type phosphatase" evidence="11">
    <location>
        <begin position="96"/>
        <end position="409"/>
    </location>
</feature>
<dbReference type="PROSITE" id="PS51746">
    <property type="entry name" value="PPM_2"/>
    <property type="match status" value="1"/>
</dbReference>
<organism evidence="12 13">
    <name type="scientific">Nepenthes gracilis</name>
    <name type="common">Slender pitcher plant</name>
    <dbReference type="NCBI Taxonomy" id="150966"/>
    <lineage>
        <taxon>Eukaryota</taxon>
        <taxon>Viridiplantae</taxon>
        <taxon>Streptophyta</taxon>
        <taxon>Embryophyta</taxon>
        <taxon>Tracheophyta</taxon>
        <taxon>Spermatophyta</taxon>
        <taxon>Magnoliopsida</taxon>
        <taxon>eudicotyledons</taxon>
        <taxon>Gunneridae</taxon>
        <taxon>Pentapetalae</taxon>
        <taxon>Caryophyllales</taxon>
        <taxon>Nepenthaceae</taxon>
        <taxon>Nepenthes</taxon>
    </lineage>
</organism>
<keyword evidence="13" id="KW-1185">Reference proteome</keyword>
<comment type="caution">
    <text evidence="12">The sequence shown here is derived from an EMBL/GenBank/DDBJ whole genome shotgun (WGS) entry which is preliminary data.</text>
</comment>
<evidence type="ECO:0000259" key="11">
    <source>
        <dbReference type="PROSITE" id="PS51746"/>
    </source>
</evidence>
<dbReference type="SUPFAM" id="SSF81606">
    <property type="entry name" value="PP2C-like"/>
    <property type="match status" value="1"/>
</dbReference>
<dbReference type="Pfam" id="PF00481">
    <property type="entry name" value="PP2C"/>
    <property type="match status" value="1"/>
</dbReference>
<comment type="cofactor">
    <cofactor evidence="2">
        <name>Mg(2+)</name>
        <dbReference type="ChEBI" id="CHEBI:18420"/>
    </cofactor>
</comment>
<dbReference type="EMBL" id="BSYO01000008">
    <property type="protein sequence ID" value="GMH09067.1"/>
    <property type="molecule type" value="Genomic_DNA"/>
</dbReference>
<dbReference type="SMART" id="SM00332">
    <property type="entry name" value="PP2Cc"/>
    <property type="match status" value="1"/>
</dbReference>
<evidence type="ECO:0000256" key="9">
    <source>
        <dbReference type="RuleBase" id="RU003465"/>
    </source>
</evidence>
<evidence type="ECO:0000256" key="1">
    <source>
        <dbReference type="ARBA" id="ARBA00001936"/>
    </source>
</evidence>
<evidence type="ECO:0000256" key="2">
    <source>
        <dbReference type="ARBA" id="ARBA00001946"/>
    </source>
</evidence>
<evidence type="ECO:0000256" key="3">
    <source>
        <dbReference type="ARBA" id="ARBA00013081"/>
    </source>
</evidence>
<dbReference type="PANTHER" id="PTHR47992">
    <property type="entry name" value="PROTEIN PHOSPHATASE"/>
    <property type="match status" value="1"/>
</dbReference>
<dbReference type="Gene3D" id="3.60.40.10">
    <property type="entry name" value="PPM-type phosphatase domain"/>
    <property type="match status" value="1"/>
</dbReference>
<evidence type="ECO:0000256" key="6">
    <source>
        <dbReference type="ARBA" id="ARBA00022842"/>
    </source>
</evidence>
<keyword evidence="7 9" id="KW-0904">Protein phosphatase</keyword>
<keyword evidence="6" id="KW-0460">Magnesium</keyword>
<keyword evidence="4" id="KW-0479">Metal-binding</keyword>
<dbReference type="InterPro" id="IPR036457">
    <property type="entry name" value="PPM-type-like_dom_sf"/>
</dbReference>
<evidence type="ECO:0000256" key="5">
    <source>
        <dbReference type="ARBA" id="ARBA00022801"/>
    </source>
</evidence>
<dbReference type="AlphaFoldDB" id="A0AAD3SDF6"/>
<feature type="compositionally biased region" description="Low complexity" evidence="10">
    <location>
        <begin position="53"/>
        <end position="75"/>
    </location>
</feature>
<evidence type="ECO:0000313" key="12">
    <source>
        <dbReference type="EMBL" id="GMH09067.1"/>
    </source>
</evidence>
<evidence type="ECO:0000256" key="7">
    <source>
        <dbReference type="ARBA" id="ARBA00022912"/>
    </source>
</evidence>
<protein>
    <recommendedName>
        <fullName evidence="3">protein-serine/threonine phosphatase</fullName>
        <ecNumber evidence="3">3.1.3.16</ecNumber>
    </recommendedName>
</protein>
<dbReference type="InterPro" id="IPR001932">
    <property type="entry name" value="PPM-type_phosphatase-like_dom"/>
</dbReference>
<dbReference type="InterPro" id="IPR015655">
    <property type="entry name" value="PP2C"/>
</dbReference>
<dbReference type="GO" id="GO:0004722">
    <property type="term" value="F:protein serine/threonine phosphatase activity"/>
    <property type="evidence" value="ECO:0007669"/>
    <property type="project" value="UniProtKB-EC"/>
</dbReference>
<evidence type="ECO:0000256" key="10">
    <source>
        <dbReference type="SAM" id="MobiDB-lite"/>
    </source>
</evidence>
<evidence type="ECO:0000256" key="4">
    <source>
        <dbReference type="ARBA" id="ARBA00022723"/>
    </source>
</evidence>
<comment type="cofactor">
    <cofactor evidence="1">
        <name>Mn(2+)</name>
        <dbReference type="ChEBI" id="CHEBI:29035"/>
    </cofactor>
</comment>
<dbReference type="EC" id="3.1.3.16" evidence="3"/>
<dbReference type="CDD" id="cd00143">
    <property type="entry name" value="PP2Cc"/>
    <property type="match status" value="1"/>
</dbReference>